<reference evidence="3" key="1">
    <citation type="submission" date="2018-05" db="EMBL/GenBank/DDBJ databases">
        <authorList>
            <person name="Lanie J.A."/>
            <person name="Ng W.-L."/>
            <person name="Kazmierczak K.M."/>
            <person name="Andrzejewski T.M."/>
            <person name="Davidsen T.M."/>
            <person name="Wayne K.J."/>
            <person name="Tettelin H."/>
            <person name="Glass J.I."/>
            <person name="Rusch D."/>
            <person name="Podicherti R."/>
            <person name="Tsui H.-C.T."/>
            <person name="Winkler M.E."/>
        </authorList>
    </citation>
    <scope>NUCLEOTIDE SEQUENCE</scope>
</reference>
<dbReference type="GO" id="GO:0030170">
    <property type="term" value="F:pyridoxal phosphate binding"/>
    <property type="evidence" value="ECO:0007669"/>
    <property type="project" value="InterPro"/>
</dbReference>
<dbReference type="SUPFAM" id="SSF53383">
    <property type="entry name" value="PLP-dependent transferases"/>
    <property type="match status" value="1"/>
</dbReference>
<protein>
    <submittedName>
        <fullName evidence="3">Uncharacterized protein</fullName>
    </submittedName>
</protein>
<sequence length="78" mass="8332">MDLRTRLIHSGLERTDGALVQPVFQSATYESVQAGSYDDIRYLRLNNSPNHRDLAARLTAITGGEAAVVAGSGMAAIT</sequence>
<proteinExistence type="predicted"/>
<dbReference type="InterPro" id="IPR015421">
    <property type="entry name" value="PyrdxlP-dep_Trfase_major"/>
</dbReference>
<dbReference type="GO" id="GO:0019346">
    <property type="term" value="P:transsulfuration"/>
    <property type="evidence" value="ECO:0007669"/>
    <property type="project" value="InterPro"/>
</dbReference>
<feature type="non-terminal residue" evidence="3">
    <location>
        <position position="78"/>
    </location>
</feature>
<comment type="cofactor">
    <cofactor evidence="1">
        <name>pyridoxal 5'-phosphate</name>
        <dbReference type="ChEBI" id="CHEBI:597326"/>
    </cofactor>
</comment>
<dbReference type="AlphaFoldDB" id="A0A383CWI0"/>
<organism evidence="3">
    <name type="scientific">marine metagenome</name>
    <dbReference type="NCBI Taxonomy" id="408172"/>
    <lineage>
        <taxon>unclassified sequences</taxon>
        <taxon>metagenomes</taxon>
        <taxon>ecological metagenomes</taxon>
    </lineage>
</organism>
<dbReference type="Pfam" id="PF01053">
    <property type="entry name" value="Cys_Met_Meta_PP"/>
    <property type="match status" value="1"/>
</dbReference>
<name>A0A383CWI0_9ZZZZ</name>
<dbReference type="InterPro" id="IPR000277">
    <property type="entry name" value="Cys/Met-Metab_PyrdxlP-dep_enz"/>
</dbReference>
<gene>
    <name evidence="3" type="ORF">METZ01_LOCUS489237</name>
</gene>
<evidence type="ECO:0000313" key="3">
    <source>
        <dbReference type="EMBL" id="SVE36383.1"/>
    </source>
</evidence>
<dbReference type="EMBL" id="UINC01212175">
    <property type="protein sequence ID" value="SVE36383.1"/>
    <property type="molecule type" value="Genomic_DNA"/>
</dbReference>
<evidence type="ECO:0000256" key="1">
    <source>
        <dbReference type="ARBA" id="ARBA00001933"/>
    </source>
</evidence>
<keyword evidence="2" id="KW-0663">Pyridoxal phosphate</keyword>
<dbReference type="Gene3D" id="3.40.640.10">
    <property type="entry name" value="Type I PLP-dependent aspartate aminotransferase-like (Major domain)"/>
    <property type="match status" value="1"/>
</dbReference>
<dbReference type="InterPro" id="IPR015424">
    <property type="entry name" value="PyrdxlP-dep_Trfase"/>
</dbReference>
<accession>A0A383CWI0</accession>
<evidence type="ECO:0000256" key="2">
    <source>
        <dbReference type="ARBA" id="ARBA00022898"/>
    </source>
</evidence>